<keyword evidence="2" id="KW-0472">Membrane</keyword>
<protein>
    <submittedName>
        <fullName evidence="3">Uncharacterized protein</fullName>
    </submittedName>
</protein>
<evidence type="ECO:0000256" key="2">
    <source>
        <dbReference type="SAM" id="Phobius"/>
    </source>
</evidence>
<evidence type="ECO:0000313" key="3">
    <source>
        <dbReference type="EMBL" id="KAH7432079.1"/>
    </source>
</evidence>
<feature type="region of interest" description="Disordered" evidence="1">
    <location>
        <begin position="90"/>
        <end position="118"/>
    </location>
</feature>
<dbReference type="OrthoDB" id="1874222at2759"/>
<keyword evidence="2" id="KW-0812">Transmembrane</keyword>
<keyword evidence="4" id="KW-1185">Reference proteome</keyword>
<evidence type="ECO:0000256" key="1">
    <source>
        <dbReference type="SAM" id="MobiDB-lite"/>
    </source>
</evidence>
<dbReference type="PANTHER" id="PTHR33237">
    <property type="entry name" value="F2P16.13 PROTEIN-RELATED"/>
    <property type="match status" value="1"/>
</dbReference>
<dbReference type="Proteomes" id="UP000825935">
    <property type="component" value="Chromosome 7"/>
</dbReference>
<dbReference type="OMA" id="DQENEAY"/>
<comment type="caution">
    <text evidence="3">The sequence shown here is derived from an EMBL/GenBank/DDBJ whole genome shotgun (WGS) entry which is preliminary data.</text>
</comment>
<name>A0A8T2UI61_CERRI</name>
<dbReference type="EMBL" id="CM035412">
    <property type="protein sequence ID" value="KAH7432079.1"/>
    <property type="molecule type" value="Genomic_DNA"/>
</dbReference>
<accession>A0A8T2UI61</accession>
<proteinExistence type="predicted"/>
<organism evidence="3 4">
    <name type="scientific">Ceratopteris richardii</name>
    <name type="common">Triangle waterfern</name>
    <dbReference type="NCBI Taxonomy" id="49495"/>
    <lineage>
        <taxon>Eukaryota</taxon>
        <taxon>Viridiplantae</taxon>
        <taxon>Streptophyta</taxon>
        <taxon>Embryophyta</taxon>
        <taxon>Tracheophyta</taxon>
        <taxon>Polypodiopsida</taxon>
        <taxon>Polypodiidae</taxon>
        <taxon>Polypodiales</taxon>
        <taxon>Pteridineae</taxon>
        <taxon>Pteridaceae</taxon>
        <taxon>Parkerioideae</taxon>
        <taxon>Ceratopteris</taxon>
    </lineage>
</organism>
<dbReference type="PANTHER" id="PTHR33237:SF21">
    <property type="entry name" value="TRANSMEMBRANE PROTEIN"/>
    <property type="match status" value="1"/>
</dbReference>
<sequence>MARWLLELEAAAARAQLGAGSFSPFVVLTAAGVFLGMCCALMVALGGCSFCDVYRKRVGDKASSSDGDTSPGGKQTFFLATKKFASAKFSGSSEQGKAEAENEQLRSGLASDHQQPGKMSPHVWQRAILMGERCQRPTFSGLVLYDEKGNPLPRRVPTS</sequence>
<gene>
    <name evidence="3" type="ORF">KP509_07G007100</name>
</gene>
<keyword evidence="2" id="KW-1133">Transmembrane helix</keyword>
<feature type="transmembrane region" description="Helical" evidence="2">
    <location>
        <begin position="25"/>
        <end position="51"/>
    </location>
</feature>
<reference evidence="3" key="1">
    <citation type="submission" date="2021-08" db="EMBL/GenBank/DDBJ databases">
        <title>WGS assembly of Ceratopteris richardii.</title>
        <authorList>
            <person name="Marchant D.B."/>
            <person name="Chen G."/>
            <person name="Jenkins J."/>
            <person name="Shu S."/>
            <person name="Leebens-Mack J."/>
            <person name="Grimwood J."/>
            <person name="Schmutz J."/>
            <person name="Soltis P."/>
            <person name="Soltis D."/>
            <person name="Chen Z.-H."/>
        </authorList>
    </citation>
    <scope>NUCLEOTIDE SEQUENCE</scope>
    <source>
        <strain evidence="3">Whitten #5841</strain>
        <tissue evidence="3">Leaf</tissue>
    </source>
</reference>
<dbReference type="AlphaFoldDB" id="A0A8T2UI61"/>
<evidence type="ECO:0000313" key="4">
    <source>
        <dbReference type="Proteomes" id="UP000825935"/>
    </source>
</evidence>